<name>A0A0N0NQT5_9EURO</name>
<dbReference type="STRING" id="1664694.A0A0N0NQT5"/>
<dbReference type="Proteomes" id="UP000038010">
    <property type="component" value="Unassembled WGS sequence"/>
</dbReference>
<keyword evidence="3" id="KW-1185">Reference proteome</keyword>
<dbReference type="Gene3D" id="3.40.50.720">
    <property type="entry name" value="NAD(P)-binding Rossmann-like Domain"/>
    <property type="match status" value="1"/>
</dbReference>
<dbReference type="PANTHER" id="PTHR43377:SF12">
    <property type="entry name" value="BINDING ROSSMANN FOLD OXIDOREDUCTASE, PUTATIVE (AFU_ORTHOLOGUE AFUA_3G11840)-RELATED"/>
    <property type="match status" value="1"/>
</dbReference>
<dbReference type="PANTHER" id="PTHR43377">
    <property type="entry name" value="BILIVERDIN REDUCTASE A"/>
    <property type="match status" value="1"/>
</dbReference>
<accession>A0A0N0NQT5</accession>
<dbReference type="EMBL" id="LFJN01000003">
    <property type="protein sequence ID" value="KPI44288.1"/>
    <property type="molecule type" value="Genomic_DNA"/>
</dbReference>
<proteinExistence type="predicted"/>
<dbReference type="InterPro" id="IPR004104">
    <property type="entry name" value="Gfo/Idh/MocA-like_OxRdtase_C"/>
</dbReference>
<dbReference type="VEuPathDB" id="FungiDB:AB675_8514"/>
<gene>
    <name evidence="2" type="ORF">AB675_8514</name>
</gene>
<dbReference type="InterPro" id="IPR036291">
    <property type="entry name" value="NAD(P)-bd_dom_sf"/>
</dbReference>
<dbReference type="RefSeq" id="XP_018004251.1">
    <property type="nucleotide sequence ID" value="XM_018148966.1"/>
</dbReference>
<dbReference type="SUPFAM" id="SSF55347">
    <property type="entry name" value="Glyceraldehyde-3-phosphate dehydrogenase-like, C-terminal domain"/>
    <property type="match status" value="1"/>
</dbReference>
<organism evidence="2 3">
    <name type="scientific">Cyphellophora attinorum</name>
    <dbReference type="NCBI Taxonomy" id="1664694"/>
    <lineage>
        <taxon>Eukaryota</taxon>
        <taxon>Fungi</taxon>
        <taxon>Dikarya</taxon>
        <taxon>Ascomycota</taxon>
        <taxon>Pezizomycotina</taxon>
        <taxon>Eurotiomycetes</taxon>
        <taxon>Chaetothyriomycetidae</taxon>
        <taxon>Chaetothyriales</taxon>
        <taxon>Cyphellophoraceae</taxon>
        <taxon>Cyphellophora</taxon>
    </lineage>
</organism>
<comment type="caution">
    <text evidence="2">The sequence shown here is derived from an EMBL/GenBank/DDBJ whole genome shotgun (WGS) entry which is preliminary data.</text>
</comment>
<evidence type="ECO:0000313" key="2">
    <source>
        <dbReference type="EMBL" id="KPI44288.1"/>
    </source>
</evidence>
<dbReference type="OrthoDB" id="64915at2759"/>
<evidence type="ECO:0000259" key="1">
    <source>
        <dbReference type="Pfam" id="PF02894"/>
    </source>
</evidence>
<dbReference type="InterPro" id="IPR051450">
    <property type="entry name" value="Gfo/Idh/MocA_Oxidoreductases"/>
</dbReference>
<dbReference type="Pfam" id="PF02894">
    <property type="entry name" value="GFO_IDH_MocA_C"/>
    <property type="match status" value="1"/>
</dbReference>
<sequence length="481" mass="53459">MGSISQPAITAKPRFVVIGGGSRGAAYGRAVQASTNGQIAVIAEINPFVREEFGQKYIWGERKPADHESFPSWEAWLEWEQARRKNPSIVADPNYVPVTGAFICTLDESHIASIGHVLRYSPHNIVLRALLLEQQSIGEIVSIEHTEPIGWWHFSHSYVRGNWRHVKPDGVGSLLTKSCHDIDFLMWLLTSPSSLTGEKPHLPSTITSTGHLTQFRKSRKPRRAGNATNCLSCPAADECSYAAQKLYRDHWLRKERDTGWPLKIVVPEIEDIVAKSGWDGAETKLMSRLGEDYDTTMPSSEVEERGWYGRCVYESDNSVVDDQTVVIGWEEDPVTGTPSENGYGRGPKTAVFHMTAPTEAQCDRRGRIYGSQGEISYDSKSISVYTFADRKTITHVIPKQAPEVEKAHGGGDWGLAGAFVRAVEEVDNGTLEVGEAQWRYVGCGLQEIIRSHGVVFAAEEARNKRAVVDWKDFCSRTGCPV</sequence>
<protein>
    <recommendedName>
        <fullName evidence="1">Gfo/Idh/MocA-like oxidoreductase C-terminal domain-containing protein</fullName>
    </recommendedName>
</protein>
<feature type="domain" description="Gfo/Idh/MocA-like oxidoreductase C-terminal" evidence="1">
    <location>
        <begin position="131"/>
        <end position="193"/>
    </location>
</feature>
<dbReference type="Gene3D" id="3.30.360.10">
    <property type="entry name" value="Dihydrodipicolinate Reductase, domain 2"/>
    <property type="match status" value="2"/>
</dbReference>
<reference evidence="2 3" key="1">
    <citation type="submission" date="2015-06" db="EMBL/GenBank/DDBJ databases">
        <title>Draft genome of the ant-associated black yeast Phialophora attae CBS 131958.</title>
        <authorList>
            <person name="Moreno L.F."/>
            <person name="Stielow B.J."/>
            <person name="de Hoog S."/>
            <person name="Vicente V.A."/>
            <person name="Weiss V.A."/>
            <person name="de Vries M."/>
            <person name="Cruz L.M."/>
            <person name="Souza E.M."/>
        </authorList>
    </citation>
    <scope>NUCLEOTIDE SEQUENCE [LARGE SCALE GENOMIC DNA]</scope>
    <source>
        <strain evidence="2 3">CBS 131958</strain>
    </source>
</reference>
<dbReference type="SUPFAM" id="SSF51735">
    <property type="entry name" value="NAD(P)-binding Rossmann-fold domains"/>
    <property type="match status" value="1"/>
</dbReference>
<evidence type="ECO:0000313" key="3">
    <source>
        <dbReference type="Proteomes" id="UP000038010"/>
    </source>
</evidence>
<dbReference type="GeneID" id="28740846"/>
<dbReference type="AlphaFoldDB" id="A0A0N0NQT5"/>